<dbReference type="InterPro" id="IPR000182">
    <property type="entry name" value="GNAT_dom"/>
</dbReference>
<name>A0A0M5IPC8_9BACT</name>
<protein>
    <submittedName>
        <fullName evidence="2">Protein N-acetyltransferase, RimJ/RimL family</fullName>
    </submittedName>
</protein>
<keyword evidence="2" id="KW-0808">Transferase</keyword>
<dbReference type="KEGG" id="des:DSOUD_3419"/>
<proteinExistence type="predicted"/>
<evidence type="ECO:0000313" key="2">
    <source>
        <dbReference type="EMBL" id="ALC18136.1"/>
    </source>
</evidence>
<organism evidence="2 3">
    <name type="scientific">Desulfuromonas soudanensis</name>
    <dbReference type="NCBI Taxonomy" id="1603606"/>
    <lineage>
        <taxon>Bacteria</taxon>
        <taxon>Pseudomonadati</taxon>
        <taxon>Thermodesulfobacteriota</taxon>
        <taxon>Desulfuromonadia</taxon>
        <taxon>Desulfuromonadales</taxon>
        <taxon>Desulfuromonadaceae</taxon>
        <taxon>Desulfuromonas</taxon>
    </lineage>
</organism>
<dbReference type="EMBL" id="CP010802">
    <property type="protein sequence ID" value="ALC18136.1"/>
    <property type="molecule type" value="Genomic_DNA"/>
</dbReference>
<dbReference type="PATRIC" id="fig|1603606.3.peg.3679"/>
<dbReference type="PROSITE" id="PS51186">
    <property type="entry name" value="GNAT"/>
    <property type="match status" value="1"/>
</dbReference>
<dbReference type="AlphaFoldDB" id="A0A0M5IPC8"/>
<evidence type="ECO:0000259" key="1">
    <source>
        <dbReference type="PROSITE" id="PS51186"/>
    </source>
</evidence>
<feature type="domain" description="N-acetyltransferase" evidence="1">
    <location>
        <begin position="35"/>
        <end position="178"/>
    </location>
</feature>
<dbReference type="PANTHER" id="PTHR43415:SF3">
    <property type="entry name" value="GNAT-FAMILY ACETYLTRANSFERASE"/>
    <property type="match status" value="1"/>
</dbReference>
<dbReference type="RefSeq" id="WP_053552081.1">
    <property type="nucleotide sequence ID" value="NZ_CP010802.1"/>
</dbReference>
<evidence type="ECO:0000313" key="3">
    <source>
        <dbReference type="Proteomes" id="UP000057158"/>
    </source>
</evidence>
<dbReference type="Pfam" id="PF13302">
    <property type="entry name" value="Acetyltransf_3"/>
    <property type="match status" value="1"/>
</dbReference>
<dbReference type="Proteomes" id="UP000057158">
    <property type="component" value="Chromosome"/>
</dbReference>
<dbReference type="InterPro" id="IPR016181">
    <property type="entry name" value="Acyl_CoA_acyltransferase"/>
</dbReference>
<gene>
    <name evidence="2" type="ORF">DSOUD_3419</name>
</gene>
<dbReference type="SUPFAM" id="SSF55729">
    <property type="entry name" value="Acyl-CoA N-acyltransferases (Nat)"/>
    <property type="match status" value="1"/>
</dbReference>
<dbReference type="STRING" id="1603606.DSOUD_3419"/>
<accession>A0A0M5IPC8</accession>
<dbReference type="PANTHER" id="PTHR43415">
    <property type="entry name" value="SPERMIDINE N(1)-ACETYLTRANSFERASE"/>
    <property type="match status" value="1"/>
</dbReference>
<sequence length="204" mass="22401">MRAKTLWSIEAPGGEGKLLAFEPTEEEVLVAAPLLAIFNNDRHNSAMLTNTQEMTATDIVENYEFLRTNKGRPFLLEQDGVLIGDADFRKFSGSTAEFAILVGSRTEQSRGLGTRYAAMMHLAAFRVLGLERIYASIVPTNVASRRMVEKLGYQLDQSPFASSFAEEKDDIVMSIDRARFELASAGLMSEVTITARVKGLGVGT</sequence>
<dbReference type="GO" id="GO:0016747">
    <property type="term" value="F:acyltransferase activity, transferring groups other than amino-acyl groups"/>
    <property type="evidence" value="ECO:0007669"/>
    <property type="project" value="InterPro"/>
</dbReference>
<dbReference type="OrthoDB" id="9804153at2"/>
<dbReference type="Gene3D" id="3.40.630.30">
    <property type="match status" value="1"/>
</dbReference>
<keyword evidence="3" id="KW-1185">Reference proteome</keyword>
<reference evidence="2 3" key="1">
    <citation type="submission" date="2015-07" db="EMBL/GenBank/DDBJ databases">
        <title>Isolation and Genomic Characterization of a Novel Halophilic Metal-Reducing Deltaproteobacterium from the Deep Subsurface.</title>
        <authorList>
            <person name="Badalamenti J.P."/>
            <person name="Summers Z.M."/>
            <person name="Gralnick J.A."/>
            <person name="Bond D.R."/>
        </authorList>
    </citation>
    <scope>NUCLEOTIDE SEQUENCE [LARGE SCALE GENOMIC DNA]</scope>
    <source>
        <strain evidence="2 3">WTL</strain>
    </source>
</reference>